<dbReference type="AlphaFoldDB" id="E0SQU5"/>
<keyword evidence="1" id="KW-0808">Transferase</keyword>
<dbReference type="Gene3D" id="3.90.1530.10">
    <property type="entry name" value="Conserved hypothetical protein from pyrococcus furiosus pfu- 392566-001, ParB domain"/>
    <property type="match status" value="1"/>
</dbReference>
<evidence type="ECO:0000313" key="7">
    <source>
        <dbReference type="Proteomes" id="UP000001304"/>
    </source>
</evidence>
<evidence type="ECO:0000256" key="3">
    <source>
        <dbReference type="ARBA" id="ARBA00022777"/>
    </source>
</evidence>
<dbReference type="EMBL" id="CP002098">
    <property type="protein sequence ID" value="ADM27169.1"/>
    <property type="molecule type" value="Genomic_DNA"/>
</dbReference>
<evidence type="ECO:0000259" key="5">
    <source>
        <dbReference type="SMART" id="SM00470"/>
    </source>
</evidence>
<keyword evidence="4" id="KW-0067">ATP-binding</keyword>
<sequence length="213" mass="25338">MEITFRYINDLVPHEEIEYSRARDILTSILGMGYIYRPIIIEKTKNIIIDGHHRFYALKMLGFKWIPVVEAEYRNDIKFISSWMYISDKVYLEKSIEKFFNELLYSVKHGSSSIFMKFGDNIYSSMIDQIDFYLAIKEFNNYRNVLSLLNKIPLDIDICISYNICIAMPQLGEQDIYRVVSRGILLPPRTTYHITYLKSLRRDIPLYILKKMK</sequence>
<proteinExistence type="predicted"/>
<dbReference type="Gene3D" id="3.30.1760.10">
    <property type="entry name" value="Conserved hypothetical protein from pyrococcus furiosus pfu- 392566-001, domain 2"/>
    <property type="match status" value="1"/>
</dbReference>
<keyword evidence="2" id="KW-0547">Nucleotide-binding</keyword>
<dbReference type="STRING" id="583356.Igag_0323"/>
<dbReference type="SMART" id="SM00470">
    <property type="entry name" value="ParB"/>
    <property type="match status" value="1"/>
</dbReference>
<reference evidence="6 7" key="1">
    <citation type="journal article" date="2010" name="Stand. Genomic Sci.">
        <title>Complete genome sequence of Ignisphaera aggregans type strain (AQ1.S1).</title>
        <authorList>
            <person name="Goker M."/>
            <person name="Held B."/>
            <person name="Lapidus A."/>
            <person name="Nolan M."/>
            <person name="Spring S."/>
            <person name="Yasawong M."/>
            <person name="Lucas S."/>
            <person name="Glavina Del Rio T."/>
            <person name="Tice H."/>
            <person name="Cheng J.F."/>
            <person name="Goodwin L."/>
            <person name="Tapia R."/>
            <person name="Pitluck S."/>
            <person name="Liolios K."/>
            <person name="Ivanova N."/>
            <person name="Mavromatis K."/>
            <person name="Mikhailova N."/>
            <person name="Pati A."/>
            <person name="Chen A."/>
            <person name="Palaniappan K."/>
            <person name="Brambilla E."/>
            <person name="Land M."/>
            <person name="Hauser L."/>
            <person name="Chang Y.J."/>
            <person name="Jeffries C.D."/>
            <person name="Brettin T."/>
            <person name="Detter J.C."/>
            <person name="Han C."/>
            <person name="Rohde M."/>
            <person name="Sikorski J."/>
            <person name="Woyke T."/>
            <person name="Bristow J."/>
            <person name="Eisen J.A."/>
            <person name="Markowitz V."/>
            <person name="Hugenholtz P."/>
            <person name="Kyrpides N.C."/>
            <person name="Klenk H.P."/>
        </authorList>
    </citation>
    <scope>NUCLEOTIDE SEQUENCE [LARGE SCALE GENOMIC DNA]</scope>
    <source>
        <strain evidence="7">DSM 17230 / JCM 13409 / AQ1.S1</strain>
    </source>
</reference>
<protein>
    <submittedName>
        <fullName evidence="6">ParB domain protein nuclease</fullName>
    </submittedName>
</protein>
<dbReference type="BioCyc" id="IAGG583356:GHAH-332-MONOMER"/>
<dbReference type="CDD" id="cd16400">
    <property type="entry name" value="ParB_Srx_like_nuclease"/>
    <property type="match status" value="1"/>
</dbReference>
<dbReference type="GO" id="GO:0005524">
    <property type="term" value="F:ATP binding"/>
    <property type="evidence" value="ECO:0007669"/>
    <property type="project" value="UniProtKB-KW"/>
</dbReference>
<dbReference type="HOGENOM" id="CLU_107444_0_0_2"/>
<organism evidence="6 7">
    <name type="scientific">Ignisphaera aggregans (strain DSM 17230 / JCM 13409 / AQ1.S1)</name>
    <dbReference type="NCBI Taxonomy" id="583356"/>
    <lineage>
        <taxon>Archaea</taxon>
        <taxon>Thermoproteota</taxon>
        <taxon>Thermoprotei</taxon>
        <taxon>Desulfurococcales</taxon>
        <taxon>Desulfurococcaceae</taxon>
        <taxon>Ignisphaera</taxon>
    </lineage>
</organism>
<dbReference type="KEGG" id="iag:Igag_0323"/>
<dbReference type="Proteomes" id="UP000001304">
    <property type="component" value="Chromosome"/>
</dbReference>
<keyword evidence="3" id="KW-0418">Kinase</keyword>
<evidence type="ECO:0000256" key="2">
    <source>
        <dbReference type="ARBA" id="ARBA00022741"/>
    </source>
</evidence>
<feature type="domain" description="ParB-like N-terminal" evidence="5">
    <location>
        <begin position="4"/>
        <end position="86"/>
    </location>
</feature>
<dbReference type="InterPro" id="IPR036086">
    <property type="entry name" value="ParB/Sulfiredoxin_sf"/>
</dbReference>
<dbReference type="InterPro" id="IPR023098">
    <property type="entry name" value="SerK/SbnI_C"/>
</dbReference>
<dbReference type="SUPFAM" id="SSF110849">
    <property type="entry name" value="ParB/Sulfiredoxin"/>
    <property type="match status" value="1"/>
</dbReference>
<dbReference type="GO" id="GO:0016301">
    <property type="term" value="F:kinase activity"/>
    <property type="evidence" value="ECO:0007669"/>
    <property type="project" value="UniProtKB-KW"/>
</dbReference>
<keyword evidence="7" id="KW-1185">Reference proteome</keyword>
<accession>E0SQU5</accession>
<name>E0SQU5_IGNAA</name>
<evidence type="ECO:0000313" key="6">
    <source>
        <dbReference type="EMBL" id="ADM27169.1"/>
    </source>
</evidence>
<evidence type="ECO:0000256" key="1">
    <source>
        <dbReference type="ARBA" id="ARBA00022679"/>
    </source>
</evidence>
<gene>
    <name evidence="6" type="ordered locus">Igag_0323</name>
</gene>
<dbReference type="InterPro" id="IPR003115">
    <property type="entry name" value="ParB_N"/>
</dbReference>
<evidence type="ECO:0000256" key="4">
    <source>
        <dbReference type="ARBA" id="ARBA00022840"/>
    </source>
</evidence>